<comment type="caution">
    <text evidence="2">The sequence shown here is derived from an EMBL/GenBank/DDBJ whole genome shotgun (WGS) entry which is preliminary data.</text>
</comment>
<name>A0AAP0LQ69_9ROSI</name>
<reference evidence="2 3" key="1">
    <citation type="submission" date="2024-05" db="EMBL/GenBank/DDBJ databases">
        <title>Haplotype-resolved chromosome-level genome assembly of Huyou (Citrus changshanensis).</title>
        <authorList>
            <person name="Miao C."/>
            <person name="Chen W."/>
            <person name="Wu Y."/>
            <person name="Wang L."/>
            <person name="Zhao S."/>
            <person name="Grierson D."/>
            <person name="Xu C."/>
            <person name="Chen K."/>
        </authorList>
    </citation>
    <scope>NUCLEOTIDE SEQUENCE [LARGE SCALE GENOMIC DNA]</scope>
    <source>
        <strain evidence="2">01-14</strain>
        <tissue evidence="2">Leaf</tissue>
    </source>
</reference>
<gene>
    <name evidence="2" type="ORF">WN944_025315</name>
</gene>
<evidence type="ECO:0000256" key="1">
    <source>
        <dbReference type="SAM" id="MobiDB-lite"/>
    </source>
</evidence>
<organism evidence="2 3">
    <name type="scientific">Citrus x changshan-huyou</name>
    <dbReference type="NCBI Taxonomy" id="2935761"/>
    <lineage>
        <taxon>Eukaryota</taxon>
        <taxon>Viridiplantae</taxon>
        <taxon>Streptophyta</taxon>
        <taxon>Embryophyta</taxon>
        <taxon>Tracheophyta</taxon>
        <taxon>Spermatophyta</taxon>
        <taxon>Magnoliopsida</taxon>
        <taxon>eudicotyledons</taxon>
        <taxon>Gunneridae</taxon>
        <taxon>Pentapetalae</taxon>
        <taxon>rosids</taxon>
        <taxon>malvids</taxon>
        <taxon>Sapindales</taxon>
        <taxon>Rutaceae</taxon>
        <taxon>Aurantioideae</taxon>
        <taxon>Citrus</taxon>
    </lineage>
</organism>
<evidence type="ECO:0000313" key="3">
    <source>
        <dbReference type="Proteomes" id="UP001428341"/>
    </source>
</evidence>
<evidence type="ECO:0000313" key="2">
    <source>
        <dbReference type="EMBL" id="KAK9182172.1"/>
    </source>
</evidence>
<accession>A0AAP0LQ69</accession>
<dbReference type="Proteomes" id="UP001428341">
    <property type="component" value="Unassembled WGS sequence"/>
</dbReference>
<feature type="region of interest" description="Disordered" evidence="1">
    <location>
        <begin position="1"/>
        <end position="26"/>
    </location>
</feature>
<proteinExistence type="predicted"/>
<dbReference type="EMBL" id="JBCGBO010000024">
    <property type="protein sequence ID" value="KAK9182172.1"/>
    <property type="molecule type" value="Genomic_DNA"/>
</dbReference>
<sequence length="93" mass="9940">MAQARTPPVHLAHAAATEHGSNRPPAVALSLTHTQQQANTNSPSFSCSLSTMPSYVLKKTLTHIQTLAVEENPILNGLKLKPPPSITIEPNKP</sequence>
<protein>
    <submittedName>
        <fullName evidence="2">Uncharacterized protein</fullName>
    </submittedName>
</protein>
<keyword evidence="3" id="KW-1185">Reference proteome</keyword>
<dbReference type="AlphaFoldDB" id="A0AAP0LQ69"/>